<feature type="domain" description="S-adenosylmethionine synthetase central" evidence="10">
    <location>
        <begin position="1966"/>
        <end position="2073"/>
    </location>
</feature>
<feature type="region of interest" description="Disordered" evidence="7">
    <location>
        <begin position="767"/>
        <end position="788"/>
    </location>
</feature>
<reference evidence="11" key="1">
    <citation type="submission" date="2022-10" db="EMBL/GenBank/DDBJ databases">
        <authorList>
            <person name="Chen Y."/>
            <person name="Dougan E. K."/>
            <person name="Chan C."/>
            <person name="Rhodes N."/>
            <person name="Thang M."/>
        </authorList>
    </citation>
    <scope>NUCLEOTIDE SEQUENCE</scope>
</reference>
<dbReference type="InterPro" id="IPR001807">
    <property type="entry name" value="ClC"/>
</dbReference>
<evidence type="ECO:0000256" key="8">
    <source>
        <dbReference type="SAM" id="Phobius"/>
    </source>
</evidence>
<keyword evidence="3" id="KW-0479">Metal-binding</keyword>
<feature type="domain" description="S-adenosylmethionine synthetase N-terminal" evidence="9">
    <location>
        <begin position="1869"/>
        <end position="1947"/>
    </location>
</feature>
<dbReference type="InterPro" id="IPR002133">
    <property type="entry name" value="S-AdoMet_synthetase"/>
</dbReference>
<comment type="caution">
    <text evidence="11">The sequence shown here is derived from an EMBL/GenBank/DDBJ whole genome shotgun (WGS) entry which is preliminary data.</text>
</comment>
<keyword evidence="4 8" id="KW-1133">Transmembrane helix</keyword>
<feature type="compositionally biased region" description="Basic and acidic residues" evidence="7">
    <location>
        <begin position="307"/>
        <end position="316"/>
    </location>
</feature>
<proteinExistence type="predicted"/>
<dbReference type="GO" id="GO:0015108">
    <property type="term" value="F:chloride transmembrane transporter activity"/>
    <property type="evidence" value="ECO:0007669"/>
    <property type="project" value="InterPro"/>
</dbReference>
<feature type="transmembrane region" description="Helical" evidence="8">
    <location>
        <begin position="2351"/>
        <end position="2372"/>
    </location>
</feature>
<evidence type="ECO:0000256" key="6">
    <source>
        <dbReference type="SAM" id="Coils"/>
    </source>
</evidence>
<dbReference type="InterPro" id="IPR022628">
    <property type="entry name" value="S-AdoMet_synt_N"/>
</dbReference>
<feature type="transmembrane region" description="Helical" evidence="8">
    <location>
        <begin position="2601"/>
        <end position="2624"/>
    </location>
</feature>
<dbReference type="InterPro" id="IPR008775">
    <property type="entry name" value="Phytyl_CoA_dOase-like"/>
</dbReference>
<dbReference type="Pfam" id="PF05721">
    <property type="entry name" value="PhyH"/>
    <property type="match status" value="1"/>
</dbReference>
<comment type="subcellular location">
    <subcellularLocation>
        <location evidence="1">Membrane</location>
        <topology evidence="1">Multi-pass membrane protein</topology>
    </subcellularLocation>
</comment>
<dbReference type="GO" id="GO:0004478">
    <property type="term" value="F:methionine adenosyltransferase activity"/>
    <property type="evidence" value="ECO:0007669"/>
    <property type="project" value="InterPro"/>
</dbReference>
<keyword evidence="12" id="KW-0223">Dioxygenase</keyword>
<dbReference type="Gene3D" id="1.25.40.20">
    <property type="entry name" value="Ankyrin repeat-containing domain"/>
    <property type="match status" value="2"/>
</dbReference>
<evidence type="ECO:0000256" key="4">
    <source>
        <dbReference type="ARBA" id="ARBA00022989"/>
    </source>
</evidence>
<dbReference type="PRINTS" id="PR00762">
    <property type="entry name" value="CLCHANNEL"/>
</dbReference>
<gene>
    <name evidence="11" type="ORF">C1SCF055_LOCUS12987</name>
</gene>
<evidence type="ECO:0000256" key="7">
    <source>
        <dbReference type="SAM" id="MobiDB-lite"/>
    </source>
</evidence>
<dbReference type="EMBL" id="CAMXCT010001001">
    <property type="protein sequence ID" value="CAI3985548.1"/>
    <property type="molecule type" value="Genomic_DNA"/>
</dbReference>
<evidence type="ECO:0000256" key="1">
    <source>
        <dbReference type="ARBA" id="ARBA00004141"/>
    </source>
</evidence>
<dbReference type="GO" id="GO:0016020">
    <property type="term" value="C:membrane"/>
    <property type="evidence" value="ECO:0007669"/>
    <property type="project" value="UniProtKB-SubCell"/>
</dbReference>
<feature type="transmembrane region" description="Helical" evidence="8">
    <location>
        <begin position="2841"/>
        <end position="2863"/>
    </location>
</feature>
<dbReference type="Gene3D" id="1.10.3080.10">
    <property type="entry name" value="Clc chloride channel"/>
    <property type="match status" value="1"/>
</dbReference>
<evidence type="ECO:0000313" key="13">
    <source>
        <dbReference type="Proteomes" id="UP001152797"/>
    </source>
</evidence>
<feature type="transmembrane region" description="Helical" evidence="8">
    <location>
        <begin position="2644"/>
        <end position="2666"/>
    </location>
</feature>
<dbReference type="Gene3D" id="3.30.300.10">
    <property type="match status" value="3"/>
</dbReference>
<reference evidence="12 13" key="2">
    <citation type="submission" date="2024-05" db="EMBL/GenBank/DDBJ databases">
        <authorList>
            <person name="Chen Y."/>
            <person name="Shah S."/>
            <person name="Dougan E. K."/>
            <person name="Thang M."/>
            <person name="Chan C."/>
        </authorList>
    </citation>
    <scope>NUCLEOTIDE SEQUENCE [LARGE SCALE GENOMIC DNA]</scope>
</reference>
<evidence type="ECO:0000256" key="3">
    <source>
        <dbReference type="ARBA" id="ARBA00022723"/>
    </source>
</evidence>
<feature type="region of interest" description="Disordered" evidence="7">
    <location>
        <begin position="1139"/>
        <end position="1159"/>
    </location>
</feature>
<dbReference type="SUPFAM" id="SSF48403">
    <property type="entry name" value="Ankyrin repeat"/>
    <property type="match status" value="1"/>
</dbReference>
<evidence type="ECO:0000313" key="12">
    <source>
        <dbReference type="EMBL" id="CAL4772860.1"/>
    </source>
</evidence>
<dbReference type="Proteomes" id="UP001152797">
    <property type="component" value="Unassembled WGS sequence"/>
</dbReference>
<feature type="compositionally biased region" description="Polar residues" evidence="7">
    <location>
        <begin position="767"/>
        <end position="787"/>
    </location>
</feature>
<sequence length="2890" mass="322622">MKSAPRRKPAAKCGAKAKELHIECEHGTVVVHVANPSPSEVSSSWSRAREVLQTEGLVLLRKLLPQRLVRQARRRLLAELADLGVLAESDKAILSDGCLQGEVPMPSLLRRLDLQDLPEVRAVLEHAALFDATARLLETDEVVTTCYKWLRAVPPGAFTGPHMDRAYVGCSEQRLTAWIPLGDVRCGQKELGSLCWLPGSHCKPQVVQRFKDYQQAGSDGERSGWLAADPAALQLPEDCRWESAHFAEGDVAIFGMDLLHSTLPNGSRAFRLSCDTRWQPLDAPPPELPTGPWRAQEPKPKRRRRGRSDEATERAQKGRCQRVFSAVKMGSLLACADESCATTNRGAAARAWEKIEAECREKLEQNRTAAAMRCLEGHFWEAREPGKRAGDFFTTLRKLRHDAEMFTWLEQEGKVTTELKKVFRGIFHSAKQKHSDPDKVFELAFNEETNERKMWQKANNKAVYWDPAGREVPSKTLRAKAAALKGLEDSLESTGRAVCDRFLSSRALRHLKRFLEASTFYFYPRSGYHLLALLEDGLASPLLAQLVDGIRHALPRSAGTQPLRSVRAWKADNSALQRPEMEKPELGPQGKLNLLLWLVPTSALNGSAAGALQLLPRNATGRDAPVARVAYAANRAVLWQDELKAEWVGPGWKSGFLQRGIHLLFTFGWSEDGAAGHSSIFSWGPLCAMSSPASDRPGRPPAERSDRTAQSFDERYRSASFIEEDPRRAISGLVLPSNAVGVASLQVGKAGKVTPSKASPLLPKRLQNVSDASDMNEDSASSKTPSTKRVMDIPELVRQFEDLLHDFRQDAEEHMFNVIGPNPWNLGFIQTGPLQKRAINLLKAFTRSVQLQFPKAYSLDEAMKPPTVRRFMRTCKLCLEDVGQWTQICLIHVSAFCKHEKLEQDIQHILSQGGNINARAMFEVCLQYQNRDETTSVSCSVQPIHLAVHAGNLRGVEVLLRQKAAVESRSTFDAVPDFTPLHLATALWARAGEDSLKQHEVVKLLLAQLADPNAVDLSGTTCNRLRPAASASRPQGQSGLRKGMYVTLNTEKANQIPRLRRDAKEFLQTADFSRQSEFIVVADVEDPENEHELVPRPGTATTRDLKIQQSCVDVLGWRFFSDCCLALKDELPGSGVGGVGPGGSAELSPKFNKSHTATTWQEEDLRRNRAVTIHEAEAGDAPVLSEDEGEESFPHDVPWEDAIHMKLANPLRDGRFFRKRNRVVSGYLLHFAVDELVFSESELDRDVVRSIVQLRADVHSRAWVKRNISKDFFDVTAIHMAAASFSLPAVKTLLEIKASIEAWINRWREGSHGTKESAATFDEIPCWTPLADALLATIHHSKDEDVQKASKQPKSVLQIKTKECVIQSLLKERANPDGCGGSGGLSCLHLADVTLKTSGYVRATRAHGNRGWDRGLTPLQICDYADQVYPQQARSEVMALLAPSLRGASFLLQDVTSMSAFSLSAADELVRRVVEEAEAKKEGSAARALNTLRLRAITGSKSPEGFTPLAAWLMQWGPSGWEDLPLAMAAIAKDGIAELIEIAPTTAIKMLDGLLLTEPAAWMEAEMLGLLGDVEVDTEDPHVHPLPHRANMNYKHRAQGIGWSATIFDLPNLSVQTTYQPDCNIDRNSHFDTDKDDVIHQEWPCWLRQQKTWHGVLAPKASCTRASLVGPAGFEKSFADQMGSSSAATRLKYQQGDRDVCIKVLLVANILDVRILQALTNVGWSEIFAEKVVQAILSVGYENFCFRPITASLIQETVLFAAFLWLGLARWGGRSWSFGCFSWQPKKTPWAVIFAIFVNESITMAWWMRGHFSHNWTLKQFFLHPMTSFRLFQLYLLWWLLWRTFFGYDLDHTWRNDEDLGDNKRTFERLCDRVCEAVLEALLSQDVESRAQLDACAKLGMVRKGRVATVPYESIMREAVRAAGYDHEDMGMDWRTVNIIVALEDRSAEWHRALLGGADPSRSLGDDQAVLCGYATDETLQLQPLSQQLAEQLAARMDAKLGSVKAIGRLRLDGSLPWLRPDARAQVTVKYVAVPNSPGVSSIAIVYGHAADVKPSEAEQDLLEKVVKVVLPSLPESVAFTPRSAWRAGASASGASGRRHLESYGGWAPGRERDEIAKKHRGPWLRLQRPRRRQPFALWWAGGRMGSEEPGGGEVLQKMWRDSGRRVQLRYVAGEAQIQVDSYGSARSDAELEELSPDTAEVLLRHFDFRPQALQKELQLNASMKAKEKPWEKPKAWSWRKNQGRFQSLLGANLLLQCFLFIFLAKGASPRLEFGRHLLAILHSFLRLGVIFTVLFLVFASFTSAYLVMGSRLPLRALIEKVQSLSIGEGLDVMEGGSRHGELQPNNLDTYLTLLSTFIVTICLLNVSIAVFTMEYEAAIKESWLHFWRWRARLCTEVLLCPRWPWKFESKKSQCVERRYMAQYLEMAVRRLKDEVLPTVYNSRICQRTFNLFGYRISWERLEALDAPEDEARDEDAEYVRLVGWMTVATVTLLGVVLLFLPFVHGIFSGICLGIGFTILKSLCARGPYGNSVGSASEHDSDDEDERPRGAERPHFLWICYRADYDANVFMNKEVHKEHLDQLENRVNHMSQNLETFGHQVIVLTAVAMAIANLITVFSVEYLVTLKFYIVQLAVDTRGVVNGIFVLMALMAFWATLGASLVQLLAPDAGGSGSAENKGWLNGFDTARFFSVRTLVVRFVAVIIFNTTGYPCGREGPTVTQGSGLAFLFCRCISSKHKGAKEYLDMRSGAPGAVRMGCIVGGACGMAMIFDSPLGGILYMFEEVGPALWPVELTFKAFVGCVICTSISYALLAMAHTSIRQFVIFEMWYGPSVKDYSYRDVPGFLVLSLFCGLLAPLHTMLCLRVAALRKRCHGESWPWKVAWERSNMVF</sequence>
<feature type="compositionally biased region" description="Basic and acidic residues" evidence="7">
    <location>
        <begin position="696"/>
        <end position="712"/>
    </location>
</feature>
<evidence type="ECO:0000259" key="9">
    <source>
        <dbReference type="Pfam" id="PF00438"/>
    </source>
</evidence>
<dbReference type="GO" id="GO:0046872">
    <property type="term" value="F:metal ion binding"/>
    <property type="evidence" value="ECO:0007669"/>
    <property type="project" value="UniProtKB-KW"/>
</dbReference>
<feature type="coiled-coil region" evidence="6">
    <location>
        <begin position="2573"/>
        <end position="2600"/>
    </location>
</feature>
<protein>
    <submittedName>
        <fullName evidence="12">Fe2OG dioxygenase domain-containing protein</fullName>
    </submittedName>
</protein>
<dbReference type="Pfam" id="PF00654">
    <property type="entry name" value="Voltage_CLC"/>
    <property type="match status" value="1"/>
</dbReference>
<keyword evidence="12" id="KW-0560">Oxidoreductase</keyword>
<dbReference type="Gene3D" id="2.60.120.620">
    <property type="entry name" value="q2cbj1_9rhob like domain"/>
    <property type="match status" value="1"/>
</dbReference>
<evidence type="ECO:0000256" key="5">
    <source>
        <dbReference type="ARBA" id="ARBA00023136"/>
    </source>
</evidence>
<dbReference type="Pfam" id="PF00438">
    <property type="entry name" value="S-AdoMet_synt_N"/>
    <property type="match status" value="1"/>
</dbReference>
<dbReference type="GO" id="GO:0005524">
    <property type="term" value="F:ATP binding"/>
    <property type="evidence" value="ECO:0007669"/>
    <property type="project" value="InterPro"/>
</dbReference>
<dbReference type="InterPro" id="IPR002110">
    <property type="entry name" value="Ankyrin_rpt"/>
</dbReference>
<keyword evidence="6" id="KW-0175">Coiled coil</keyword>
<dbReference type="EMBL" id="CAMXCT030001001">
    <property type="protein sequence ID" value="CAL4772860.1"/>
    <property type="molecule type" value="Genomic_DNA"/>
</dbReference>
<evidence type="ECO:0000259" key="10">
    <source>
        <dbReference type="Pfam" id="PF02772"/>
    </source>
</evidence>
<dbReference type="EMBL" id="CAMXCT020001001">
    <property type="protein sequence ID" value="CAL1138923.1"/>
    <property type="molecule type" value="Genomic_DNA"/>
</dbReference>
<dbReference type="GO" id="GO:0006556">
    <property type="term" value="P:S-adenosylmethionine biosynthetic process"/>
    <property type="evidence" value="ECO:0007669"/>
    <property type="project" value="InterPro"/>
</dbReference>
<feature type="transmembrane region" description="Helical" evidence="8">
    <location>
        <begin position="2246"/>
        <end position="2265"/>
    </location>
</feature>
<dbReference type="InterPro" id="IPR022629">
    <property type="entry name" value="S-AdoMet_synt_central"/>
</dbReference>
<feature type="transmembrane region" description="Helical" evidence="8">
    <location>
        <begin position="2793"/>
        <end position="2812"/>
    </location>
</feature>
<dbReference type="InterPro" id="IPR014743">
    <property type="entry name" value="Cl-channel_core"/>
</dbReference>
<organism evidence="11">
    <name type="scientific">Cladocopium goreaui</name>
    <dbReference type="NCBI Taxonomy" id="2562237"/>
    <lineage>
        <taxon>Eukaryota</taxon>
        <taxon>Sar</taxon>
        <taxon>Alveolata</taxon>
        <taxon>Dinophyceae</taxon>
        <taxon>Suessiales</taxon>
        <taxon>Symbiodiniaceae</taxon>
        <taxon>Cladocopium</taxon>
    </lineage>
</organism>
<dbReference type="Pfam" id="PF02772">
    <property type="entry name" value="S-AdoMet_synt_M"/>
    <property type="match status" value="1"/>
</dbReference>
<dbReference type="PANTHER" id="PTHR11964">
    <property type="entry name" value="S-ADENOSYLMETHIONINE SYNTHETASE"/>
    <property type="match status" value="1"/>
</dbReference>
<accession>A0A9P1FRB4</accession>
<feature type="transmembrane region" description="Helical" evidence="8">
    <location>
        <begin position="2482"/>
        <end position="2501"/>
    </location>
</feature>
<keyword evidence="13" id="KW-1185">Reference proteome</keyword>
<name>A0A9P1FRB4_9DINO</name>
<dbReference type="Pfam" id="PF00023">
    <property type="entry name" value="Ank"/>
    <property type="match status" value="1"/>
</dbReference>
<dbReference type="InterPro" id="IPR022636">
    <property type="entry name" value="S-AdoMet_synthetase_sfam"/>
</dbReference>
<keyword evidence="2 8" id="KW-0812">Transmembrane</keyword>
<dbReference type="GO" id="GO:0051213">
    <property type="term" value="F:dioxygenase activity"/>
    <property type="evidence" value="ECO:0007669"/>
    <property type="project" value="UniProtKB-KW"/>
</dbReference>
<feature type="region of interest" description="Disordered" evidence="7">
    <location>
        <begin position="281"/>
        <end position="316"/>
    </location>
</feature>
<dbReference type="SMART" id="SM00248">
    <property type="entry name" value="ANK"/>
    <property type="match status" value="3"/>
</dbReference>
<dbReference type="OrthoDB" id="416722at2759"/>
<feature type="transmembrane region" description="Helical" evidence="8">
    <location>
        <begin position="2753"/>
        <end position="2781"/>
    </location>
</feature>
<dbReference type="SUPFAM" id="SSF55973">
    <property type="entry name" value="S-adenosylmethionine synthetase"/>
    <property type="match status" value="2"/>
</dbReference>
<dbReference type="InterPro" id="IPR036770">
    <property type="entry name" value="Ankyrin_rpt-contain_sf"/>
</dbReference>
<keyword evidence="5 8" id="KW-0472">Membrane</keyword>
<dbReference type="SUPFAM" id="SSF81340">
    <property type="entry name" value="Clc chloride channel"/>
    <property type="match status" value="1"/>
</dbReference>
<feature type="region of interest" description="Disordered" evidence="7">
    <location>
        <begin position="691"/>
        <end position="712"/>
    </location>
</feature>
<feature type="transmembrane region" description="Helical" evidence="8">
    <location>
        <begin position="2285"/>
        <end position="2308"/>
    </location>
</feature>
<evidence type="ECO:0000313" key="11">
    <source>
        <dbReference type="EMBL" id="CAI3985548.1"/>
    </source>
</evidence>
<dbReference type="SUPFAM" id="SSF51197">
    <property type="entry name" value="Clavaminate synthase-like"/>
    <property type="match status" value="1"/>
</dbReference>
<evidence type="ECO:0000256" key="2">
    <source>
        <dbReference type="ARBA" id="ARBA00022692"/>
    </source>
</evidence>